<organism evidence="1 2">
    <name type="scientific">Polarella glacialis</name>
    <name type="common">Dinoflagellate</name>
    <dbReference type="NCBI Taxonomy" id="89957"/>
    <lineage>
        <taxon>Eukaryota</taxon>
        <taxon>Sar</taxon>
        <taxon>Alveolata</taxon>
        <taxon>Dinophyceae</taxon>
        <taxon>Suessiales</taxon>
        <taxon>Suessiaceae</taxon>
        <taxon>Polarella</taxon>
    </lineage>
</organism>
<evidence type="ECO:0000313" key="2">
    <source>
        <dbReference type="Proteomes" id="UP000626109"/>
    </source>
</evidence>
<dbReference type="EMBL" id="CAJNNW010034301">
    <property type="protein sequence ID" value="CAE8722238.1"/>
    <property type="molecule type" value="Genomic_DNA"/>
</dbReference>
<reference evidence="1" key="1">
    <citation type="submission" date="2021-02" db="EMBL/GenBank/DDBJ databases">
        <authorList>
            <person name="Dougan E. K."/>
            <person name="Rhodes N."/>
            <person name="Thang M."/>
            <person name="Chan C."/>
        </authorList>
    </citation>
    <scope>NUCLEOTIDE SEQUENCE</scope>
</reference>
<sequence length="122" mass="13321">MLQFVIACAFVQLNCTTKDDHVIPLLPANRDGLVARHCEQLLQSNIIIAQGFLIPFFPESVVASNFAQPCSSEEAIVLKDLTVLITLDGDSSTKLILHTSTHLHGTGGTNERRAISSRRHDA</sequence>
<dbReference type="AlphaFoldDB" id="A0A813L9G4"/>
<name>A0A813L9G4_POLGL</name>
<proteinExistence type="predicted"/>
<dbReference type="Proteomes" id="UP000626109">
    <property type="component" value="Unassembled WGS sequence"/>
</dbReference>
<protein>
    <submittedName>
        <fullName evidence="1">Uncharacterized protein</fullName>
    </submittedName>
</protein>
<gene>
    <name evidence="1" type="ORF">PGLA2088_LOCUS42397</name>
</gene>
<accession>A0A813L9G4</accession>
<evidence type="ECO:0000313" key="1">
    <source>
        <dbReference type="EMBL" id="CAE8722238.1"/>
    </source>
</evidence>
<comment type="caution">
    <text evidence="1">The sequence shown here is derived from an EMBL/GenBank/DDBJ whole genome shotgun (WGS) entry which is preliminary data.</text>
</comment>